<proteinExistence type="predicted"/>
<reference evidence="1 2" key="1">
    <citation type="journal article" date="2014" name="Genome Biol. Evol.">
        <title>The secreted proteins of Achlya hypogyna and Thraustotheca clavata identify the ancestral oomycete secretome and reveal gene acquisitions by horizontal gene transfer.</title>
        <authorList>
            <person name="Misner I."/>
            <person name="Blouin N."/>
            <person name="Leonard G."/>
            <person name="Richards T.A."/>
            <person name="Lane C.E."/>
        </authorList>
    </citation>
    <scope>NUCLEOTIDE SEQUENCE [LARGE SCALE GENOMIC DNA]</scope>
    <source>
        <strain evidence="1 2">ATCC 48635</strain>
    </source>
</reference>
<protein>
    <submittedName>
        <fullName evidence="1">Uncharacterized protein</fullName>
    </submittedName>
</protein>
<dbReference type="Proteomes" id="UP000243579">
    <property type="component" value="Unassembled WGS sequence"/>
</dbReference>
<accession>A0A1V9YJK0</accession>
<name>A0A1V9YJK0_ACHHY</name>
<comment type="caution">
    <text evidence="1">The sequence shown here is derived from an EMBL/GenBank/DDBJ whole genome shotgun (WGS) entry which is preliminary data.</text>
</comment>
<dbReference type="EMBL" id="JNBR01001566">
    <property type="protein sequence ID" value="OQR85885.1"/>
    <property type="molecule type" value="Genomic_DNA"/>
</dbReference>
<organism evidence="1 2">
    <name type="scientific">Achlya hypogyna</name>
    <name type="common">Oomycete</name>
    <name type="synonym">Protoachlya hypogyna</name>
    <dbReference type="NCBI Taxonomy" id="1202772"/>
    <lineage>
        <taxon>Eukaryota</taxon>
        <taxon>Sar</taxon>
        <taxon>Stramenopiles</taxon>
        <taxon>Oomycota</taxon>
        <taxon>Saprolegniomycetes</taxon>
        <taxon>Saprolegniales</taxon>
        <taxon>Achlyaceae</taxon>
        <taxon>Achlya</taxon>
    </lineage>
</organism>
<evidence type="ECO:0000313" key="1">
    <source>
        <dbReference type="EMBL" id="OQR85885.1"/>
    </source>
</evidence>
<keyword evidence="2" id="KW-1185">Reference proteome</keyword>
<gene>
    <name evidence="1" type="ORF">ACHHYP_11220</name>
</gene>
<dbReference type="AlphaFoldDB" id="A0A1V9YJK0"/>
<sequence>MMDAMTTASKLESDVQSMVSTGRTLTTYAASEFAAQKAMSVQYTVLQSSAGLYVRSLSCTSASIPMRSRVHVHTEIKCKCHADT</sequence>
<evidence type="ECO:0000313" key="2">
    <source>
        <dbReference type="Proteomes" id="UP000243579"/>
    </source>
</evidence>